<protein>
    <submittedName>
        <fullName evidence="2">Uncharacterized protein</fullName>
    </submittedName>
</protein>
<proteinExistence type="predicted"/>
<sequence>MKFSQYASQVNPNTIQGQVQRPGDLNSYGGNGAGYEAIGRGLGAVNEAYQKFIESVDQSRVVEADAEYDKRISDLLYNPQNGLMHTQYANAEGIAGKFQSEEQKIRQEIMGKYNFRLERTSSVFNNWANNDAQKRFMLVGQHEYKQVEANKDLALSNNIDENFNFAMQNYDNDALIKSEFDKSATLVMDRYKGQDPEFIKSEAKRLLAPKMASLVGTALANGDIDRAGAMIEKWGAFMPDETRLAYSRIAHARKEREYEHYTGITAYERFGDDYEAARQYIYGDAFGYDGEAAVRSAREDIGNNYGTNTCTIRSNNWIAAGGGKEGNTWAPTQFEDMKDAGLIFTDKSQLRSGDIVYWNYGGDPNDVDHVGIYDAKTGTVIQSGDHGVAGITLDYANISGFARPRGRNVSIEDKDKAWDAYVTQVNYNNAIKNNHKKRIIDSVQQEMWNKFKSGVIDPNEFQSLVYNVSGGDVDIEMNLLKFGNDLIGIQGKAAAESSNGAVYKKIKDAITDGTVTPSEAVSLINQNATMLGSADRNRLLSLVREQDPRNKEIDKRLITIVNETIDDKMERGELQAYLDSALENVTDPEVRFATGMEVLNKAFENKAIYKNFNSKQREWGSLKSSLSPKLYPYIDAYQRQNGNNIDLGQARTVFESINPNDKYQVSALQYAAVYNSPMDIQELNKQIAAMAVRDGVDAAPHLLDIPQQSNTAVQQNESTPWFSDWGASERTGLAAMNFSDVLESIKQRHLATLRGEINEEW</sequence>
<dbReference type="InterPro" id="IPR038765">
    <property type="entry name" value="Papain-like_cys_pep_sf"/>
</dbReference>
<evidence type="ECO:0000313" key="4">
    <source>
        <dbReference type="Proteomes" id="UP000443070"/>
    </source>
</evidence>
<feature type="region of interest" description="Disordered" evidence="1">
    <location>
        <begin position="1"/>
        <end position="26"/>
    </location>
</feature>
<comment type="caution">
    <text evidence="2">The sequence shown here is derived from an EMBL/GenBank/DDBJ whole genome shotgun (WGS) entry which is preliminary data.</text>
</comment>
<dbReference type="EMBL" id="WNBM01000010">
    <property type="protein sequence ID" value="MTT76674.1"/>
    <property type="molecule type" value="Genomic_DNA"/>
</dbReference>
<dbReference type="RefSeq" id="WP_149877401.1">
    <property type="nucleotide sequence ID" value="NZ_WNBG01000011.1"/>
</dbReference>
<accession>A0A7X2XH73</accession>
<organism evidence="2 5">
    <name type="scientific">Phascolarctobacterium faecium</name>
    <dbReference type="NCBI Taxonomy" id="33025"/>
    <lineage>
        <taxon>Bacteria</taxon>
        <taxon>Bacillati</taxon>
        <taxon>Bacillota</taxon>
        <taxon>Negativicutes</taxon>
        <taxon>Acidaminococcales</taxon>
        <taxon>Acidaminococcaceae</taxon>
        <taxon>Phascolarctobacterium</taxon>
    </lineage>
</organism>
<evidence type="ECO:0000313" key="2">
    <source>
        <dbReference type="EMBL" id="MTT76674.1"/>
    </source>
</evidence>
<dbReference type="SUPFAM" id="SSF54001">
    <property type="entry name" value="Cysteine proteinases"/>
    <property type="match status" value="1"/>
</dbReference>
<feature type="compositionally biased region" description="Polar residues" evidence="1">
    <location>
        <begin position="1"/>
        <end position="19"/>
    </location>
</feature>
<evidence type="ECO:0000256" key="1">
    <source>
        <dbReference type="SAM" id="MobiDB-lite"/>
    </source>
</evidence>
<dbReference type="Proteomes" id="UP000443070">
    <property type="component" value="Unassembled WGS sequence"/>
</dbReference>
<dbReference type="EMBL" id="WNBW01000011">
    <property type="protein sequence ID" value="MTU04805.1"/>
    <property type="molecule type" value="Genomic_DNA"/>
</dbReference>
<reference evidence="4 5" key="1">
    <citation type="journal article" date="2019" name="Nat. Med.">
        <title>A library of human gut bacterial isolates paired with longitudinal multiomics data enables mechanistic microbiome research.</title>
        <authorList>
            <person name="Poyet M."/>
            <person name="Groussin M."/>
            <person name="Gibbons S.M."/>
            <person name="Avila-Pacheco J."/>
            <person name="Jiang X."/>
            <person name="Kearney S.M."/>
            <person name="Perrotta A.R."/>
            <person name="Berdy B."/>
            <person name="Zhao S."/>
            <person name="Lieberman T.D."/>
            <person name="Swanson P.K."/>
            <person name="Smith M."/>
            <person name="Roesemann S."/>
            <person name="Alexander J.E."/>
            <person name="Rich S.A."/>
            <person name="Livny J."/>
            <person name="Vlamakis H."/>
            <person name="Clish C."/>
            <person name="Bullock K."/>
            <person name="Deik A."/>
            <person name="Scott J."/>
            <person name="Pierce K.A."/>
            <person name="Xavier R.J."/>
            <person name="Alm E.J."/>
        </authorList>
    </citation>
    <scope>NUCLEOTIDE SEQUENCE [LARGE SCALE GENOMIC DNA]</scope>
    <source>
        <strain evidence="2 5">BIOML-A13</strain>
        <strain evidence="3 4">BIOML-A3</strain>
    </source>
</reference>
<dbReference type="Gene3D" id="3.90.1720.10">
    <property type="entry name" value="endopeptidase domain like (from Nostoc punctiforme)"/>
    <property type="match status" value="1"/>
</dbReference>
<dbReference type="OrthoDB" id="9808890at2"/>
<dbReference type="AlphaFoldDB" id="A0A7X2XH73"/>
<gene>
    <name evidence="2" type="ORF">GMD11_10425</name>
    <name evidence="3" type="ORF">GMD18_10415</name>
</gene>
<evidence type="ECO:0000313" key="5">
    <source>
        <dbReference type="Proteomes" id="UP000484547"/>
    </source>
</evidence>
<dbReference type="Proteomes" id="UP000484547">
    <property type="component" value="Unassembled WGS sequence"/>
</dbReference>
<name>A0A7X2XH73_9FIRM</name>
<keyword evidence="4" id="KW-1185">Reference proteome</keyword>
<evidence type="ECO:0000313" key="3">
    <source>
        <dbReference type="EMBL" id="MTU04805.1"/>
    </source>
</evidence>